<reference evidence="2" key="2">
    <citation type="submission" date="2020-09" db="EMBL/GenBank/DDBJ databases">
        <authorList>
            <person name="Sun Q."/>
            <person name="Ohkuma M."/>
        </authorList>
    </citation>
    <scope>NUCLEOTIDE SEQUENCE</scope>
    <source>
        <strain evidence="2">JCM 19831</strain>
    </source>
</reference>
<keyword evidence="3" id="KW-1185">Reference proteome</keyword>
<keyword evidence="1" id="KW-0812">Transmembrane</keyword>
<evidence type="ECO:0000256" key="1">
    <source>
        <dbReference type="SAM" id="Phobius"/>
    </source>
</evidence>
<feature type="transmembrane region" description="Helical" evidence="1">
    <location>
        <begin position="29"/>
        <end position="48"/>
    </location>
</feature>
<feature type="transmembrane region" description="Helical" evidence="1">
    <location>
        <begin position="54"/>
        <end position="72"/>
    </location>
</feature>
<name>A0A917TRE5_9ACTN</name>
<gene>
    <name evidence="2" type="ORF">GCM10007977_038830</name>
</gene>
<evidence type="ECO:0000313" key="2">
    <source>
        <dbReference type="EMBL" id="GGM33591.1"/>
    </source>
</evidence>
<proteinExistence type="predicted"/>
<dbReference type="Proteomes" id="UP000642070">
    <property type="component" value="Unassembled WGS sequence"/>
</dbReference>
<keyword evidence="1" id="KW-0472">Membrane</keyword>
<comment type="caution">
    <text evidence="2">The sequence shown here is derived from an EMBL/GenBank/DDBJ whole genome shotgun (WGS) entry which is preliminary data.</text>
</comment>
<accession>A0A917TRE5</accession>
<dbReference type="EMBL" id="BMPI01000017">
    <property type="protein sequence ID" value="GGM33591.1"/>
    <property type="molecule type" value="Genomic_DNA"/>
</dbReference>
<feature type="transmembrane region" description="Helical" evidence="1">
    <location>
        <begin position="88"/>
        <end position="113"/>
    </location>
</feature>
<keyword evidence="1" id="KW-1133">Transmembrane helix</keyword>
<sequence length="157" mass="17280">MHPRDAQSSLDDIRRLQDRTREQVVRQGFALPYVLLAALGLLVGLASIDLRNPWRTAAVLLGFGLFVAVGIVRERRALVRRKPTSPEWLFWVGLPAGLMLLFGAFRIAAWALFSLPSHGLMSQGTIAATATAATYVAMTPLTRRAFKKIVLRDGGRA</sequence>
<feature type="transmembrane region" description="Helical" evidence="1">
    <location>
        <begin position="119"/>
        <end position="138"/>
    </location>
</feature>
<dbReference type="RefSeq" id="WP_190251279.1">
    <property type="nucleotide sequence ID" value="NZ_BMPI01000017.1"/>
</dbReference>
<evidence type="ECO:0008006" key="4">
    <source>
        <dbReference type="Google" id="ProtNLM"/>
    </source>
</evidence>
<evidence type="ECO:0000313" key="3">
    <source>
        <dbReference type="Proteomes" id="UP000642070"/>
    </source>
</evidence>
<protein>
    <recommendedName>
        <fullName evidence="4">Transmembrane protein</fullName>
    </recommendedName>
</protein>
<dbReference type="AlphaFoldDB" id="A0A917TRE5"/>
<organism evidence="2 3">
    <name type="scientific">Dactylosporangium sucinum</name>
    <dbReference type="NCBI Taxonomy" id="1424081"/>
    <lineage>
        <taxon>Bacteria</taxon>
        <taxon>Bacillati</taxon>
        <taxon>Actinomycetota</taxon>
        <taxon>Actinomycetes</taxon>
        <taxon>Micromonosporales</taxon>
        <taxon>Micromonosporaceae</taxon>
        <taxon>Dactylosporangium</taxon>
    </lineage>
</organism>
<reference evidence="2" key="1">
    <citation type="journal article" date="2014" name="Int. J. Syst. Evol. Microbiol.">
        <title>Complete genome sequence of Corynebacterium casei LMG S-19264T (=DSM 44701T), isolated from a smear-ripened cheese.</title>
        <authorList>
            <consortium name="US DOE Joint Genome Institute (JGI-PGF)"/>
            <person name="Walter F."/>
            <person name="Albersmeier A."/>
            <person name="Kalinowski J."/>
            <person name="Ruckert C."/>
        </authorList>
    </citation>
    <scope>NUCLEOTIDE SEQUENCE</scope>
    <source>
        <strain evidence="2">JCM 19831</strain>
    </source>
</reference>